<gene>
    <name evidence="3" type="ORF">D4764_0157220</name>
</gene>
<comment type="caution">
    <text evidence="3">The sequence shown here is derived from an EMBL/GenBank/DDBJ whole genome shotgun (WGS) entry which is preliminary data.</text>
</comment>
<dbReference type="SUPFAM" id="SSF56219">
    <property type="entry name" value="DNase I-like"/>
    <property type="match status" value="1"/>
</dbReference>
<reference evidence="3 4" key="1">
    <citation type="submission" date="2019-04" db="EMBL/GenBank/DDBJ databases">
        <title>Chromosome genome assembly for Takifugu flavidus.</title>
        <authorList>
            <person name="Xiao S."/>
        </authorList>
    </citation>
    <scope>NUCLEOTIDE SEQUENCE [LARGE SCALE GENOMIC DNA]</scope>
    <source>
        <strain evidence="3">HTHZ2018</strain>
        <tissue evidence="3">Muscle</tissue>
    </source>
</reference>
<keyword evidence="4" id="KW-1185">Reference proteome</keyword>
<evidence type="ECO:0000256" key="1">
    <source>
        <dbReference type="SAM" id="MobiDB-lite"/>
    </source>
</evidence>
<proteinExistence type="predicted"/>
<dbReference type="InterPro" id="IPR037493">
    <property type="entry name" value="ExoIII-like"/>
</dbReference>
<evidence type="ECO:0000313" key="4">
    <source>
        <dbReference type="Proteomes" id="UP000324091"/>
    </source>
</evidence>
<dbReference type="AlphaFoldDB" id="A0A5C6MF99"/>
<feature type="region of interest" description="Disordered" evidence="1">
    <location>
        <begin position="66"/>
        <end position="95"/>
    </location>
</feature>
<organism evidence="3 4">
    <name type="scientific">Takifugu flavidus</name>
    <name type="common">sansaifugu</name>
    <dbReference type="NCBI Taxonomy" id="433684"/>
    <lineage>
        <taxon>Eukaryota</taxon>
        <taxon>Metazoa</taxon>
        <taxon>Chordata</taxon>
        <taxon>Craniata</taxon>
        <taxon>Vertebrata</taxon>
        <taxon>Euteleostomi</taxon>
        <taxon>Actinopterygii</taxon>
        <taxon>Neopterygii</taxon>
        <taxon>Teleostei</taxon>
        <taxon>Neoteleostei</taxon>
        <taxon>Acanthomorphata</taxon>
        <taxon>Eupercaria</taxon>
        <taxon>Tetraodontiformes</taxon>
        <taxon>Tetradontoidea</taxon>
        <taxon>Tetraodontidae</taxon>
        <taxon>Takifugu</taxon>
    </lineage>
</organism>
<dbReference type="Proteomes" id="UP000324091">
    <property type="component" value="Unassembled WGS sequence"/>
</dbReference>
<dbReference type="Pfam" id="PF03372">
    <property type="entry name" value="Exo_endo_phos"/>
    <property type="match status" value="1"/>
</dbReference>
<feature type="compositionally biased region" description="Basic and acidic residues" evidence="1">
    <location>
        <begin position="70"/>
        <end position="79"/>
    </location>
</feature>
<dbReference type="GO" id="GO:0006281">
    <property type="term" value="P:DNA repair"/>
    <property type="evidence" value="ECO:0007669"/>
    <property type="project" value="InterPro"/>
</dbReference>
<evidence type="ECO:0000313" key="3">
    <source>
        <dbReference type="EMBL" id="TWW53399.1"/>
    </source>
</evidence>
<accession>A0A5C6MF99</accession>
<dbReference type="EMBL" id="RHFK02000695">
    <property type="protein sequence ID" value="TWW53399.1"/>
    <property type="molecule type" value="Genomic_DNA"/>
</dbReference>
<dbReference type="CDD" id="cd09076">
    <property type="entry name" value="L1-EN"/>
    <property type="match status" value="1"/>
</dbReference>
<name>A0A5C6MF99_9TELE</name>
<protein>
    <recommendedName>
        <fullName evidence="2">Endonuclease/exonuclease/phosphatase domain-containing protein</fullName>
    </recommendedName>
</protein>
<dbReference type="PANTHER" id="PTHR43250">
    <property type="entry name" value="EXODEOXYRIBONUCLEASE III"/>
    <property type="match status" value="1"/>
</dbReference>
<sequence>MMNVPVQIKFHLKCQTGGKLDMRLQSRSYGRVTKKRVQLMKSWHGTLVHNQFPEIRQLLTCNSGHTPGNDFDRSAKPSEGHTGARKKVWPSTAAKGVASRNASSCHWTLTSAAERVGLSQRNDFPTKISFSAQHAAAGRLALQCGRKQKETKEKKLIFGSWNIRTLLDRDTTERPQRRTALIAKELARYRIDIAALSETRFAEEGLICEPDGGYTFFWKGKAENEDRIHGVGFAIRSTLLRLMSDLPTGINERLMKLRFRISKSRHATVISAYAPTLTSSDEDKEAFYENLDSVIKSTPSSDKLVLLGDFNARIGCDS</sequence>
<dbReference type="InterPro" id="IPR036691">
    <property type="entry name" value="Endo/exonu/phosph_ase_sf"/>
</dbReference>
<dbReference type="PANTHER" id="PTHR43250:SF2">
    <property type="entry name" value="EXODEOXYRIBONUCLEASE III"/>
    <property type="match status" value="1"/>
</dbReference>
<dbReference type="GO" id="GO:0008311">
    <property type="term" value="F:double-stranded DNA 3'-5' DNA exonuclease activity"/>
    <property type="evidence" value="ECO:0007669"/>
    <property type="project" value="InterPro"/>
</dbReference>
<evidence type="ECO:0000259" key="2">
    <source>
        <dbReference type="Pfam" id="PF03372"/>
    </source>
</evidence>
<feature type="domain" description="Endonuclease/exonuclease/phosphatase" evidence="2">
    <location>
        <begin position="159"/>
        <end position="312"/>
    </location>
</feature>
<dbReference type="InterPro" id="IPR005135">
    <property type="entry name" value="Endo/exonuclease/phosphatase"/>
</dbReference>
<feature type="non-terminal residue" evidence="3">
    <location>
        <position position="318"/>
    </location>
</feature>
<dbReference type="Gene3D" id="3.60.10.10">
    <property type="entry name" value="Endonuclease/exonuclease/phosphatase"/>
    <property type="match status" value="1"/>
</dbReference>